<dbReference type="HOGENOM" id="CLU_2111063_0_0_1"/>
<organism evidence="2">
    <name type="scientific">Caenorhabditis brenneri</name>
    <name type="common">Nematode worm</name>
    <dbReference type="NCBI Taxonomy" id="135651"/>
    <lineage>
        <taxon>Eukaryota</taxon>
        <taxon>Metazoa</taxon>
        <taxon>Ecdysozoa</taxon>
        <taxon>Nematoda</taxon>
        <taxon>Chromadorea</taxon>
        <taxon>Rhabditida</taxon>
        <taxon>Rhabditina</taxon>
        <taxon>Rhabditomorpha</taxon>
        <taxon>Rhabditoidea</taxon>
        <taxon>Rhabditidae</taxon>
        <taxon>Peloderinae</taxon>
        <taxon>Caenorhabditis</taxon>
    </lineage>
</organism>
<evidence type="ECO:0000313" key="2">
    <source>
        <dbReference type="Proteomes" id="UP000008068"/>
    </source>
</evidence>
<dbReference type="InParanoid" id="G0NGB4"/>
<reference evidence="2" key="1">
    <citation type="submission" date="2011-07" db="EMBL/GenBank/DDBJ databases">
        <authorList>
            <consortium name="Caenorhabditis brenneri Sequencing and Analysis Consortium"/>
            <person name="Wilson R.K."/>
        </authorList>
    </citation>
    <scope>NUCLEOTIDE SEQUENCE [LARGE SCALE GENOMIC DNA]</scope>
    <source>
        <strain evidence="2">PB2801</strain>
    </source>
</reference>
<proteinExistence type="predicted"/>
<dbReference type="AlphaFoldDB" id="G0NGB4"/>
<accession>G0NGB4</accession>
<gene>
    <name evidence="1" type="ORF">CAEBREN_13974</name>
</gene>
<sequence>MSFDDDMVLKEVGPVYAGVIDYQATNQKQGYWLKNLFGTRFNAEFVGFLMFDQIIHLPRTASPGIEKYQLYEILVDLPFQEEPEIPEGEDEEVILPDIKEVMEDFEDGVEPMEVD</sequence>
<dbReference type="EMBL" id="GL379879">
    <property type="protein sequence ID" value="EGT59949.1"/>
    <property type="molecule type" value="Genomic_DNA"/>
</dbReference>
<keyword evidence="2" id="KW-1185">Reference proteome</keyword>
<evidence type="ECO:0000313" key="1">
    <source>
        <dbReference type="EMBL" id="EGT59949.1"/>
    </source>
</evidence>
<protein>
    <submittedName>
        <fullName evidence="1">Uncharacterized protein</fullName>
    </submittedName>
</protein>
<name>G0NGB4_CAEBE</name>
<dbReference type="Proteomes" id="UP000008068">
    <property type="component" value="Unassembled WGS sequence"/>
</dbReference>